<protein>
    <submittedName>
        <fullName evidence="1">Uncharacterized protein</fullName>
    </submittedName>
</protein>
<gene>
    <name evidence="1" type="ORF">SAMN02745220_03404</name>
</gene>
<dbReference type="AlphaFoldDB" id="A0A1M7YCT3"/>
<proteinExistence type="predicted"/>
<dbReference type="STRING" id="1121416.SAMN02745220_03404"/>
<organism evidence="1 2">
    <name type="scientific">Desulfopila aestuarii DSM 18488</name>
    <dbReference type="NCBI Taxonomy" id="1121416"/>
    <lineage>
        <taxon>Bacteria</taxon>
        <taxon>Pseudomonadati</taxon>
        <taxon>Thermodesulfobacteriota</taxon>
        <taxon>Desulfobulbia</taxon>
        <taxon>Desulfobulbales</taxon>
        <taxon>Desulfocapsaceae</taxon>
        <taxon>Desulfopila</taxon>
    </lineage>
</organism>
<accession>A0A1M7YCT3</accession>
<evidence type="ECO:0000313" key="2">
    <source>
        <dbReference type="Proteomes" id="UP000184603"/>
    </source>
</evidence>
<name>A0A1M7YCT3_9BACT</name>
<reference evidence="1 2" key="1">
    <citation type="submission" date="2016-12" db="EMBL/GenBank/DDBJ databases">
        <authorList>
            <person name="Song W.-J."/>
            <person name="Kurnit D.M."/>
        </authorList>
    </citation>
    <scope>NUCLEOTIDE SEQUENCE [LARGE SCALE GENOMIC DNA]</scope>
    <source>
        <strain evidence="1 2">DSM 18488</strain>
    </source>
</reference>
<evidence type="ECO:0000313" key="1">
    <source>
        <dbReference type="EMBL" id="SHO50401.1"/>
    </source>
</evidence>
<sequence length="101" mass="11975">MYVFDWSVRYLVSMSTYQYQYVIQIYFAVLTKTLKELLKREEFFNTHYCRVVTRAFRASVCPRKKGCGQTPYAQHAGAYFAQVLGMMRKKNYWSVAKSVKV</sequence>
<dbReference type="EMBL" id="FRFE01000018">
    <property type="protein sequence ID" value="SHO50401.1"/>
    <property type="molecule type" value="Genomic_DNA"/>
</dbReference>
<keyword evidence="2" id="KW-1185">Reference proteome</keyword>
<dbReference type="Proteomes" id="UP000184603">
    <property type="component" value="Unassembled WGS sequence"/>
</dbReference>